<accession>A9F5K1</accession>
<dbReference type="OrthoDB" id="5489594at2"/>
<dbReference type="RefSeq" id="WP_012240251.1">
    <property type="nucleotide sequence ID" value="NC_010162.1"/>
</dbReference>
<dbReference type="EMBL" id="AM746676">
    <property type="protein sequence ID" value="CAN97812.1"/>
    <property type="molecule type" value="Genomic_DNA"/>
</dbReference>
<gene>
    <name evidence="2" type="ordered locus">sce7643</name>
</gene>
<dbReference type="AlphaFoldDB" id="A9F5K1"/>
<organism evidence="2 3">
    <name type="scientific">Sorangium cellulosum (strain So ce56)</name>
    <name type="common">Polyangium cellulosum (strain So ce56)</name>
    <dbReference type="NCBI Taxonomy" id="448385"/>
    <lineage>
        <taxon>Bacteria</taxon>
        <taxon>Pseudomonadati</taxon>
        <taxon>Myxococcota</taxon>
        <taxon>Polyangia</taxon>
        <taxon>Polyangiales</taxon>
        <taxon>Polyangiaceae</taxon>
        <taxon>Sorangium</taxon>
    </lineage>
</organism>
<name>A9F5K1_SORC5</name>
<evidence type="ECO:0000313" key="2">
    <source>
        <dbReference type="EMBL" id="CAN97812.1"/>
    </source>
</evidence>
<feature type="compositionally biased region" description="Low complexity" evidence="1">
    <location>
        <begin position="347"/>
        <end position="361"/>
    </location>
</feature>
<proteinExistence type="predicted"/>
<sequence>MRLDPVSRLDSASEEGRPTSPPAPPCGTARFAPSEQGADSERELRSQRFLWASAPAAPDGQLRATIEEAVELALALRGALPPRVQAGAPLEVVIADQIFRARALGAAGLAVALPRLAGGRSASPRALHPDDSATLLAWLGAAREAPVALVFDEDDRSAQVLAPVPLADLVERSTRDGYGAVSSMSLRGQPRSLAARGEERPAGPAQPSAGARAPVEALPAGPTAVNEALQAGPTAPDEALEAKPTAPEAHGAPASPASAEGRTDGRLRGVLPPRSSRIRRADAPAAVAARSAVAARAPGASTPPATDETAAVAPASAEPGAPAAEPGAPHEERGAAMTLRPPRGAHEAAPNAPSAPSAPDADGAHADADAPPQARRERKAPRDRVLSAAEWRALAVELDNARGPKPVRVIEQLFATHYTPLLGATLAGETDAAVRGVVDSWRSSFEHSYREAFSALRVTGKRPPMVFDAPDIAARIARLNGARGVKLLLVDAMRFDLGERVAAHLKEILVDRAILVERSLLWAALPPTTTAQLSLLARGPDGLRETMPPSEAEPAIARGRAVATLRRERVGSRELMKLDLVEARLRAAGPPFAERIEAIAEEVADVIARFMASLPPRTLLLVFGDHGFRMTPMGDGSATGPASQGGGSPEEVLVPAQAWLVGGVH</sequence>
<keyword evidence="3" id="KW-1185">Reference proteome</keyword>
<evidence type="ECO:0000313" key="3">
    <source>
        <dbReference type="Proteomes" id="UP000002139"/>
    </source>
</evidence>
<evidence type="ECO:0000256" key="1">
    <source>
        <dbReference type="SAM" id="MobiDB-lite"/>
    </source>
</evidence>
<dbReference type="BioCyc" id="SCEL448385:SCE_RS39155-MONOMER"/>
<feature type="region of interest" description="Disordered" evidence="1">
    <location>
        <begin position="1"/>
        <end position="45"/>
    </location>
</feature>
<dbReference type="Proteomes" id="UP000002139">
    <property type="component" value="Chromosome"/>
</dbReference>
<reference evidence="2 3" key="1">
    <citation type="journal article" date="2007" name="Nat. Biotechnol.">
        <title>Complete genome sequence of the myxobacterium Sorangium cellulosum.</title>
        <authorList>
            <person name="Schneiker S."/>
            <person name="Perlova O."/>
            <person name="Kaiser O."/>
            <person name="Gerth K."/>
            <person name="Alici A."/>
            <person name="Altmeyer M.O."/>
            <person name="Bartels D."/>
            <person name="Bekel T."/>
            <person name="Beyer S."/>
            <person name="Bode E."/>
            <person name="Bode H.B."/>
            <person name="Bolten C.J."/>
            <person name="Choudhuri J.V."/>
            <person name="Doss S."/>
            <person name="Elnakady Y.A."/>
            <person name="Frank B."/>
            <person name="Gaigalat L."/>
            <person name="Goesmann A."/>
            <person name="Groeger C."/>
            <person name="Gross F."/>
            <person name="Jelsbak L."/>
            <person name="Jelsbak L."/>
            <person name="Kalinowski J."/>
            <person name="Kegler C."/>
            <person name="Knauber T."/>
            <person name="Konietzny S."/>
            <person name="Kopp M."/>
            <person name="Krause L."/>
            <person name="Krug D."/>
            <person name="Linke B."/>
            <person name="Mahmud T."/>
            <person name="Martinez-Arias R."/>
            <person name="McHardy A.C."/>
            <person name="Merai M."/>
            <person name="Meyer F."/>
            <person name="Mormann S."/>
            <person name="Munoz-Dorado J."/>
            <person name="Perez J."/>
            <person name="Pradella S."/>
            <person name="Rachid S."/>
            <person name="Raddatz G."/>
            <person name="Rosenau F."/>
            <person name="Rueckert C."/>
            <person name="Sasse F."/>
            <person name="Scharfe M."/>
            <person name="Schuster S.C."/>
            <person name="Suen G."/>
            <person name="Treuner-Lange A."/>
            <person name="Velicer G.J."/>
            <person name="Vorholter F.-J."/>
            <person name="Weissman K.J."/>
            <person name="Welch R.D."/>
            <person name="Wenzel S.C."/>
            <person name="Whitworth D.E."/>
            <person name="Wilhelm S."/>
            <person name="Wittmann C."/>
            <person name="Bloecker H."/>
            <person name="Puehler A."/>
            <person name="Mueller R."/>
        </authorList>
    </citation>
    <scope>NUCLEOTIDE SEQUENCE [LARGE SCALE GENOMIC DNA]</scope>
    <source>
        <strain evidence="3">So ce56</strain>
    </source>
</reference>
<dbReference type="HOGENOM" id="CLU_412720_0_0_7"/>
<feature type="compositionally biased region" description="Low complexity" evidence="1">
    <location>
        <begin position="283"/>
        <end position="327"/>
    </location>
</feature>
<feature type="region of interest" description="Disordered" evidence="1">
    <location>
        <begin position="180"/>
        <end position="213"/>
    </location>
</feature>
<protein>
    <submittedName>
        <fullName evidence="2">Uncharacterized protein</fullName>
    </submittedName>
</protein>
<dbReference type="KEGG" id="scl:sce7643"/>
<feature type="region of interest" description="Disordered" evidence="1">
    <location>
        <begin position="233"/>
        <end position="384"/>
    </location>
</feature>